<dbReference type="CDD" id="cd04301">
    <property type="entry name" value="NAT_SF"/>
    <property type="match status" value="1"/>
</dbReference>
<dbReference type="PANTHER" id="PTHR43451">
    <property type="entry name" value="ACETYLTRANSFERASE (GNAT) FAMILY PROTEIN"/>
    <property type="match status" value="1"/>
</dbReference>
<name>R9PQ56_AGAAL</name>
<dbReference type="STRING" id="1331007.AALB_0326"/>
<sequence length="156" mass="17718">MTVTITAYTDEYCQAVADLFTQAVHAIDDELYSKEQKAAWAPLDIDYSRWQQRLKTKHCFLALADKQLIGFIELAADYIDCFYIAPEQQGKAVGQALYQHVESIAREQKLAGLRVDASLVAKDFFVKQGFAVVSHNQLVRLGIRLQNISMYKGFYS</sequence>
<protein>
    <recommendedName>
        <fullName evidence="1">N-acetyltransferase domain-containing protein</fullName>
    </recommendedName>
</protein>
<accession>R9PQ56</accession>
<comment type="caution">
    <text evidence="2">The sequence shown here is derived from an EMBL/GenBank/DDBJ whole genome shotgun (WGS) entry which is preliminary data.</text>
</comment>
<keyword evidence="3" id="KW-1185">Reference proteome</keyword>
<dbReference type="PANTHER" id="PTHR43451:SF1">
    <property type="entry name" value="ACETYLTRANSFERASE"/>
    <property type="match status" value="1"/>
</dbReference>
<feature type="domain" description="N-acetyltransferase" evidence="1">
    <location>
        <begin position="3"/>
        <end position="155"/>
    </location>
</feature>
<dbReference type="SUPFAM" id="SSF55729">
    <property type="entry name" value="Acyl-CoA N-acyltransferases (Nat)"/>
    <property type="match status" value="1"/>
</dbReference>
<dbReference type="AlphaFoldDB" id="R9PQ56"/>
<dbReference type="PROSITE" id="PS51186">
    <property type="entry name" value="GNAT"/>
    <property type="match status" value="1"/>
</dbReference>
<dbReference type="RefSeq" id="WP_016400014.1">
    <property type="nucleotide sequence ID" value="NZ_BARX01000001.1"/>
</dbReference>
<proteinExistence type="predicted"/>
<dbReference type="Gene3D" id="3.40.630.30">
    <property type="match status" value="1"/>
</dbReference>
<reference evidence="2" key="1">
    <citation type="journal article" date="2013" name="Genome Announc.">
        <title>Draft Genome Sequence of Agarivorans albus Strain MKT 106T, an Agarolytic Marine Bacterium.</title>
        <authorList>
            <person name="Yasuike M."/>
            <person name="Nakamura Y."/>
            <person name="Kai W."/>
            <person name="Fujiwara A."/>
            <person name="Fukui Y."/>
            <person name="Satomi M."/>
            <person name="Sano M."/>
        </authorList>
    </citation>
    <scope>NUCLEOTIDE SEQUENCE [LARGE SCALE GENOMIC DNA]</scope>
</reference>
<dbReference type="GO" id="GO:0016747">
    <property type="term" value="F:acyltransferase activity, transferring groups other than amino-acyl groups"/>
    <property type="evidence" value="ECO:0007669"/>
    <property type="project" value="InterPro"/>
</dbReference>
<dbReference type="InterPro" id="IPR052564">
    <property type="entry name" value="N-acetyltrans/Recomb-assoc"/>
</dbReference>
<dbReference type="InterPro" id="IPR016181">
    <property type="entry name" value="Acyl_CoA_acyltransferase"/>
</dbReference>
<gene>
    <name evidence="2" type="ORF">AALB_0326</name>
</gene>
<organism evidence="2 3">
    <name type="scientific">Agarivorans albus MKT 106</name>
    <dbReference type="NCBI Taxonomy" id="1331007"/>
    <lineage>
        <taxon>Bacteria</taxon>
        <taxon>Pseudomonadati</taxon>
        <taxon>Pseudomonadota</taxon>
        <taxon>Gammaproteobacteria</taxon>
        <taxon>Alteromonadales</taxon>
        <taxon>Alteromonadaceae</taxon>
        <taxon>Agarivorans</taxon>
    </lineage>
</organism>
<dbReference type="Proteomes" id="UP000014461">
    <property type="component" value="Unassembled WGS sequence"/>
</dbReference>
<evidence type="ECO:0000313" key="2">
    <source>
        <dbReference type="EMBL" id="GAD00246.1"/>
    </source>
</evidence>
<evidence type="ECO:0000259" key="1">
    <source>
        <dbReference type="PROSITE" id="PS51186"/>
    </source>
</evidence>
<dbReference type="InterPro" id="IPR000182">
    <property type="entry name" value="GNAT_dom"/>
</dbReference>
<evidence type="ECO:0000313" key="3">
    <source>
        <dbReference type="Proteomes" id="UP000014461"/>
    </source>
</evidence>
<dbReference type="OrthoDB" id="5355033at2"/>
<dbReference type="Pfam" id="PF13673">
    <property type="entry name" value="Acetyltransf_10"/>
    <property type="match status" value="1"/>
</dbReference>
<dbReference type="EMBL" id="BARX01000001">
    <property type="protein sequence ID" value="GAD00246.1"/>
    <property type="molecule type" value="Genomic_DNA"/>
</dbReference>